<reference evidence="1" key="1">
    <citation type="journal article" date="2017" name="Syst. Appl. Microbiol.">
        <title>Soybeans inoculated with root zone soils of Canadian native legumes harbour diverse and novel Bradyrhizobium spp. that possess agricultural potential.</title>
        <authorList>
            <person name="Bromfield E.S.P."/>
            <person name="Cloutier S."/>
            <person name="Tambong J.T."/>
            <person name="Tran Thi T.V."/>
        </authorList>
    </citation>
    <scope>NUCLEOTIDE SEQUENCE</scope>
    <source>
        <strain evidence="1">1S5</strain>
    </source>
</reference>
<dbReference type="AlphaFoldDB" id="A0A8T5VCS6"/>
<protein>
    <submittedName>
        <fullName evidence="1">DUF5681 domain-containing protein</fullName>
    </submittedName>
</protein>
<evidence type="ECO:0000313" key="2">
    <source>
        <dbReference type="Proteomes" id="UP000551709"/>
    </source>
</evidence>
<reference evidence="1" key="2">
    <citation type="submission" date="2022-04" db="EMBL/GenBank/DDBJ databases">
        <authorList>
            <person name="Bromfield E.S.P."/>
            <person name="Cloutier S."/>
        </authorList>
    </citation>
    <scope>NUCLEOTIDE SEQUENCE</scope>
    <source>
        <strain evidence="1">1S5</strain>
    </source>
</reference>
<name>A0A8T5VCS6_9BRAD</name>
<organism evidence="1 2">
    <name type="scientific">Bradyrhizobium barranii subsp. apii</name>
    <dbReference type="NCBI Taxonomy" id="2819348"/>
    <lineage>
        <taxon>Bacteria</taxon>
        <taxon>Pseudomonadati</taxon>
        <taxon>Pseudomonadota</taxon>
        <taxon>Alphaproteobacteria</taxon>
        <taxon>Hyphomicrobiales</taxon>
        <taxon>Nitrobacteraceae</taxon>
        <taxon>Bradyrhizobium</taxon>
        <taxon>Bradyrhizobium barranii</taxon>
    </lineage>
</organism>
<gene>
    <name evidence="1" type="ORF">HAP41_0000016690</name>
</gene>
<proteinExistence type="predicted"/>
<evidence type="ECO:0000313" key="1">
    <source>
        <dbReference type="EMBL" id="UPT90420.1"/>
    </source>
</evidence>
<dbReference type="Proteomes" id="UP000551709">
    <property type="component" value="Chromosome"/>
</dbReference>
<sequence length="183" mass="20414">MGWINNANEVGYGRPPKGSRFVKGQSGNPAGRPRGRHRLAPYEAVLGQMVTIRERGTERLVTATEAYLLHLAKRGLDGDGAAARASLALIEQARGEKSQSEPMTIVHVGVDPGSVTLALEPLRMARKLDPYRETARMAIEPWLVEATLERLPRRLSPAEQRIVVDATRTPKKVRWPKWWSEHP</sequence>
<dbReference type="InterPro" id="IPR043736">
    <property type="entry name" value="DUF5681"/>
</dbReference>
<dbReference type="RefSeq" id="WP_166099635.1">
    <property type="nucleotide sequence ID" value="NZ_CP096255.1"/>
</dbReference>
<dbReference type="EMBL" id="CP096255">
    <property type="protein sequence ID" value="UPT90420.1"/>
    <property type="molecule type" value="Genomic_DNA"/>
</dbReference>
<accession>A0A8T5VCS6</accession>
<dbReference type="Pfam" id="PF18932">
    <property type="entry name" value="DUF5681"/>
    <property type="match status" value="1"/>
</dbReference>